<dbReference type="Proteomes" id="UP000053331">
    <property type="component" value="Unassembled WGS sequence"/>
</dbReference>
<keyword evidence="2" id="KW-1185">Reference proteome</keyword>
<comment type="caution">
    <text evidence="1">The sequence shown here is derived from an EMBL/GenBank/DDBJ whole genome shotgun (WGS) entry which is preliminary data.</text>
</comment>
<accession>A0A0F8D5F8</accession>
<name>A0A0F8D5F8_9EURY</name>
<evidence type="ECO:0008006" key="3">
    <source>
        <dbReference type="Google" id="ProtNLM"/>
    </source>
</evidence>
<reference evidence="1 2" key="1">
    <citation type="journal article" date="2015" name="Genome Announc.">
        <title>Draft genome sequence of a Halorubrum H3 strain isolated from the burlinskoye salt lake (Altai Krai, Russia).</title>
        <authorList>
            <person name="Rozanov A.S."/>
            <person name="Bryanskaya A.V."/>
            <person name="Malup T.K."/>
            <person name="Kotenko A.V."/>
            <person name="Peltek S.E."/>
        </authorList>
    </citation>
    <scope>NUCLEOTIDE SEQUENCE [LARGE SCALE GENOMIC DNA]</scope>
    <source>
        <strain evidence="1 2">H3</strain>
    </source>
</reference>
<proteinExistence type="predicted"/>
<evidence type="ECO:0000313" key="1">
    <source>
        <dbReference type="EMBL" id="KKF39549.1"/>
    </source>
</evidence>
<dbReference type="RefSeq" id="WP_050025251.1">
    <property type="nucleotide sequence ID" value="NZ_JNFH02000039.1"/>
</dbReference>
<dbReference type="AlphaFoldDB" id="A0A0F8D5F8"/>
<gene>
    <name evidence="1" type="ORF">FK85_27770</name>
</gene>
<sequence>MTSEINLSRVEDEFRDYSYPAAREDLADSCAGTTVLFADGDADLGDLVADIDQERFESAEDAVAALQNVLPIEALGEPGQSDGDA</sequence>
<dbReference type="OrthoDB" id="227978at2157"/>
<dbReference type="InterPro" id="IPR043899">
    <property type="entry name" value="DUF5789"/>
</dbReference>
<dbReference type="Pfam" id="PF19102">
    <property type="entry name" value="DUF5789"/>
    <property type="match status" value="1"/>
</dbReference>
<protein>
    <recommendedName>
        <fullName evidence="3">DUF2795 domain-containing protein</fullName>
    </recommendedName>
</protein>
<evidence type="ECO:0000313" key="2">
    <source>
        <dbReference type="Proteomes" id="UP000053331"/>
    </source>
</evidence>
<dbReference type="EMBL" id="JNFH02000039">
    <property type="protein sequence ID" value="KKF39549.1"/>
    <property type="molecule type" value="Genomic_DNA"/>
</dbReference>
<organism evidence="1 2">
    <name type="scientific">Halorubrum saccharovorum</name>
    <dbReference type="NCBI Taxonomy" id="2248"/>
    <lineage>
        <taxon>Archaea</taxon>
        <taxon>Methanobacteriati</taxon>
        <taxon>Methanobacteriota</taxon>
        <taxon>Stenosarchaea group</taxon>
        <taxon>Halobacteria</taxon>
        <taxon>Halobacteriales</taxon>
        <taxon>Haloferacaceae</taxon>
        <taxon>Halorubrum</taxon>
    </lineage>
</organism>